<dbReference type="OrthoDB" id="9793083at2"/>
<evidence type="ECO:0000313" key="4">
    <source>
        <dbReference type="Proteomes" id="UP000286997"/>
    </source>
</evidence>
<dbReference type="Pfam" id="PF02627">
    <property type="entry name" value="CMD"/>
    <property type="match status" value="1"/>
</dbReference>
<dbReference type="AlphaFoldDB" id="A0A3S2VCE7"/>
<dbReference type="RefSeq" id="WP_127728070.1">
    <property type="nucleotide sequence ID" value="NZ_SACP01000005.1"/>
</dbReference>
<dbReference type="PRINTS" id="PR00111">
    <property type="entry name" value="ABHYDROLASE"/>
</dbReference>
<evidence type="ECO:0000259" key="1">
    <source>
        <dbReference type="Pfam" id="PF00561"/>
    </source>
</evidence>
<dbReference type="EMBL" id="SACP01000005">
    <property type="protein sequence ID" value="RVU19687.1"/>
    <property type="molecule type" value="Genomic_DNA"/>
</dbReference>
<dbReference type="InterPro" id="IPR029032">
    <property type="entry name" value="AhpD-like"/>
</dbReference>
<keyword evidence="4" id="KW-1185">Reference proteome</keyword>
<dbReference type="InterPro" id="IPR012788">
    <property type="entry name" value="Decarb_PcaC"/>
</dbReference>
<feature type="domain" description="AB hydrolase-1" evidence="1">
    <location>
        <begin position="22"/>
        <end position="245"/>
    </location>
</feature>
<dbReference type="InterPro" id="IPR026968">
    <property type="entry name" value="PcaD/CatD"/>
</dbReference>
<protein>
    <submittedName>
        <fullName evidence="3">3-oxoadipate enol-lactonase</fullName>
        <ecNumber evidence="3">3.1.1.24</ecNumber>
    </submittedName>
</protein>
<organism evidence="3 4">
    <name type="scientific">Methylobacterium oryzihabitans</name>
    <dbReference type="NCBI Taxonomy" id="2499852"/>
    <lineage>
        <taxon>Bacteria</taxon>
        <taxon>Pseudomonadati</taxon>
        <taxon>Pseudomonadota</taxon>
        <taxon>Alphaproteobacteria</taxon>
        <taxon>Hyphomicrobiales</taxon>
        <taxon>Methylobacteriaceae</taxon>
        <taxon>Methylobacterium</taxon>
    </lineage>
</organism>
<dbReference type="GO" id="GO:0042952">
    <property type="term" value="P:beta-ketoadipate pathway"/>
    <property type="evidence" value="ECO:0007669"/>
    <property type="project" value="InterPro"/>
</dbReference>
<reference evidence="3 4" key="1">
    <citation type="submission" date="2019-01" db="EMBL/GenBank/DDBJ databases">
        <authorList>
            <person name="Chen W.-M."/>
        </authorList>
    </citation>
    <scope>NUCLEOTIDE SEQUENCE [LARGE SCALE GENOMIC DNA]</scope>
    <source>
        <strain evidence="3 4">TER-1</strain>
    </source>
</reference>
<dbReference type="PANTHER" id="PTHR43433:SF10">
    <property type="entry name" value="AB HYDROLASE-1 DOMAIN-CONTAINING PROTEIN"/>
    <property type="match status" value="1"/>
</dbReference>
<dbReference type="GO" id="GO:0047570">
    <property type="term" value="F:3-oxoadipate enol-lactonase activity"/>
    <property type="evidence" value="ECO:0007669"/>
    <property type="project" value="UniProtKB-EC"/>
</dbReference>
<evidence type="ECO:0000259" key="2">
    <source>
        <dbReference type="Pfam" id="PF02627"/>
    </source>
</evidence>
<dbReference type="NCBIfam" id="TIGR02425">
    <property type="entry name" value="decarb_PcaC"/>
    <property type="match status" value="1"/>
</dbReference>
<dbReference type="Gene3D" id="1.20.1290.10">
    <property type="entry name" value="AhpD-like"/>
    <property type="match status" value="1"/>
</dbReference>
<gene>
    <name evidence="3" type="primary">pcaD</name>
    <name evidence="3" type="ORF">EOE48_06960</name>
</gene>
<dbReference type="NCBIfam" id="TIGR02427">
    <property type="entry name" value="protocat_pcaD"/>
    <property type="match status" value="1"/>
</dbReference>
<dbReference type="InterPro" id="IPR003779">
    <property type="entry name" value="CMD-like"/>
</dbReference>
<evidence type="ECO:0000313" key="3">
    <source>
        <dbReference type="EMBL" id="RVU19687.1"/>
    </source>
</evidence>
<proteinExistence type="predicted"/>
<sequence>MPQIQANGTRLNYELSGPSGAPVVVFSNSLGTSLAMWDAVVPHLRGRYRILRYDTRGHGASEVRDAPAEVADLADDLLGLLDALGIARAHVVGLSLGGMTGQALAARAPDRVQSLTLMATAAWMPTREAWDERAETVRAQGTQAIVAATMGRWFTPGFPERAPDAVAAVSRQFVECDRHGYAVCCNAIGRMDLRPILERITAPTLVIAGRDDPATPPAKSEEICAGIPQAELVVLPKAAHLLAVEQPEAAAAHLLGFLDRHRGAPAEAKGATAFEEGLSNRRSVLGEAHVDRSLAAAGGFATPWQDFITRTAWGEVWGDPRLPWKTRSLVTLAMMVALGREEEFKLHVRPALRNGVTEAELQALLIQTAIYAGVPAANGAFKLVREVLGDELA</sequence>
<dbReference type="InterPro" id="IPR050471">
    <property type="entry name" value="AB_hydrolase"/>
</dbReference>
<dbReference type="InterPro" id="IPR000073">
    <property type="entry name" value="AB_hydrolase_1"/>
</dbReference>
<dbReference type="GO" id="GO:0051920">
    <property type="term" value="F:peroxiredoxin activity"/>
    <property type="evidence" value="ECO:0007669"/>
    <property type="project" value="InterPro"/>
</dbReference>
<accession>A0A3S2VCE7</accession>
<dbReference type="PANTHER" id="PTHR43433">
    <property type="entry name" value="HYDROLASE, ALPHA/BETA FOLD FAMILY PROTEIN"/>
    <property type="match status" value="1"/>
</dbReference>
<name>A0A3S2VCE7_9HYPH</name>
<dbReference type="Gene3D" id="3.40.50.1820">
    <property type="entry name" value="alpha/beta hydrolase"/>
    <property type="match status" value="1"/>
</dbReference>
<dbReference type="Proteomes" id="UP000286997">
    <property type="component" value="Unassembled WGS sequence"/>
</dbReference>
<dbReference type="Pfam" id="PF00561">
    <property type="entry name" value="Abhydrolase_1"/>
    <property type="match status" value="1"/>
</dbReference>
<dbReference type="SUPFAM" id="SSF69118">
    <property type="entry name" value="AhpD-like"/>
    <property type="match status" value="1"/>
</dbReference>
<dbReference type="SUPFAM" id="SSF53474">
    <property type="entry name" value="alpha/beta-Hydrolases"/>
    <property type="match status" value="1"/>
</dbReference>
<feature type="domain" description="Carboxymuconolactone decarboxylase-like" evidence="2">
    <location>
        <begin position="304"/>
        <end position="386"/>
    </location>
</feature>
<comment type="caution">
    <text evidence="3">The sequence shown here is derived from an EMBL/GenBank/DDBJ whole genome shotgun (WGS) entry which is preliminary data.</text>
</comment>
<dbReference type="InterPro" id="IPR029058">
    <property type="entry name" value="AB_hydrolase_fold"/>
</dbReference>
<keyword evidence="3" id="KW-0378">Hydrolase</keyword>
<dbReference type="EC" id="3.1.1.24" evidence="3"/>